<keyword evidence="2" id="KW-0808">Transferase</keyword>
<dbReference type="Pfam" id="PF00069">
    <property type="entry name" value="Pkinase"/>
    <property type="match status" value="1"/>
</dbReference>
<name>A0AAD6T6B8_9AGAR</name>
<dbReference type="GO" id="GO:0004674">
    <property type="term" value="F:protein serine/threonine kinase activity"/>
    <property type="evidence" value="ECO:0007669"/>
    <property type="project" value="UniProtKB-KW"/>
</dbReference>
<protein>
    <submittedName>
        <fullName evidence="7">Kinase-like domain-containing protein</fullName>
    </submittedName>
</protein>
<keyword evidence="8" id="KW-1185">Reference proteome</keyword>
<evidence type="ECO:0000256" key="5">
    <source>
        <dbReference type="ARBA" id="ARBA00022840"/>
    </source>
</evidence>
<dbReference type="PANTHER" id="PTHR45646:SF11">
    <property type="entry name" value="SERINE_THREONINE-PROTEIN KINASE DOA"/>
    <property type="match status" value="1"/>
</dbReference>
<evidence type="ECO:0000256" key="3">
    <source>
        <dbReference type="ARBA" id="ARBA00022741"/>
    </source>
</evidence>
<evidence type="ECO:0000256" key="4">
    <source>
        <dbReference type="ARBA" id="ARBA00022777"/>
    </source>
</evidence>
<proteinExistence type="predicted"/>
<dbReference type="PANTHER" id="PTHR45646">
    <property type="entry name" value="SERINE/THREONINE-PROTEIN KINASE DOA-RELATED"/>
    <property type="match status" value="1"/>
</dbReference>
<dbReference type="Proteomes" id="UP001218188">
    <property type="component" value="Unassembled WGS sequence"/>
</dbReference>
<sequence>MVVFDSPETRHEIPNKTYESRVTRVSVDIRKSTGEGSVEKEHFKREVRILTDLTRLPPSSVARFCEIKDHFSTQDHFFIVFQKYGNNLETVLLNPRMSTFPLYQCKEISRQLIQATRYLHDNNIIHSDLNPRNIVFVSNATTTQQFYGLDNVFRQRTILKLTEIRIIDFGSVFEDVSRCVGMIGMAGYRAPEVLLSKPYTSSIILRSSTRNADWPWDKSIDQFALGCIIAEILTYRPLIQHSSLNAIEDIAIMDKVLGPFPLDMANRIQAEFPTALEYRDPQRRSSTEISDATSDYLTTAKTIRIGSKTETPPN</sequence>
<evidence type="ECO:0000313" key="7">
    <source>
        <dbReference type="EMBL" id="KAJ7040609.1"/>
    </source>
</evidence>
<keyword evidence="1" id="KW-0723">Serine/threonine-protein kinase</keyword>
<dbReference type="PROSITE" id="PS50011">
    <property type="entry name" value="PROTEIN_KINASE_DOM"/>
    <property type="match status" value="1"/>
</dbReference>
<organism evidence="7 8">
    <name type="scientific">Mycena alexandri</name>
    <dbReference type="NCBI Taxonomy" id="1745969"/>
    <lineage>
        <taxon>Eukaryota</taxon>
        <taxon>Fungi</taxon>
        <taxon>Dikarya</taxon>
        <taxon>Basidiomycota</taxon>
        <taxon>Agaricomycotina</taxon>
        <taxon>Agaricomycetes</taxon>
        <taxon>Agaricomycetidae</taxon>
        <taxon>Agaricales</taxon>
        <taxon>Marasmiineae</taxon>
        <taxon>Mycenaceae</taxon>
        <taxon>Mycena</taxon>
    </lineage>
</organism>
<dbReference type="Gene3D" id="1.10.510.10">
    <property type="entry name" value="Transferase(Phosphotransferase) domain 1"/>
    <property type="match status" value="1"/>
</dbReference>
<dbReference type="Gene3D" id="3.30.200.20">
    <property type="entry name" value="Phosphorylase Kinase, domain 1"/>
    <property type="match status" value="1"/>
</dbReference>
<dbReference type="AlphaFoldDB" id="A0AAD6T6B8"/>
<reference evidence="7" key="1">
    <citation type="submission" date="2023-03" db="EMBL/GenBank/DDBJ databases">
        <title>Massive genome expansion in bonnet fungi (Mycena s.s.) driven by repeated elements and novel gene families across ecological guilds.</title>
        <authorList>
            <consortium name="Lawrence Berkeley National Laboratory"/>
            <person name="Harder C.B."/>
            <person name="Miyauchi S."/>
            <person name="Viragh M."/>
            <person name="Kuo A."/>
            <person name="Thoen E."/>
            <person name="Andreopoulos B."/>
            <person name="Lu D."/>
            <person name="Skrede I."/>
            <person name="Drula E."/>
            <person name="Henrissat B."/>
            <person name="Morin E."/>
            <person name="Kohler A."/>
            <person name="Barry K."/>
            <person name="LaButti K."/>
            <person name="Morin E."/>
            <person name="Salamov A."/>
            <person name="Lipzen A."/>
            <person name="Mereny Z."/>
            <person name="Hegedus B."/>
            <person name="Baldrian P."/>
            <person name="Stursova M."/>
            <person name="Weitz H."/>
            <person name="Taylor A."/>
            <person name="Grigoriev I.V."/>
            <person name="Nagy L.G."/>
            <person name="Martin F."/>
            <person name="Kauserud H."/>
        </authorList>
    </citation>
    <scope>NUCLEOTIDE SEQUENCE</scope>
    <source>
        <strain evidence="7">CBHHK200</strain>
    </source>
</reference>
<keyword evidence="5" id="KW-0067">ATP-binding</keyword>
<accession>A0AAD6T6B8</accession>
<evidence type="ECO:0000256" key="2">
    <source>
        <dbReference type="ARBA" id="ARBA00022679"/>
    </source>
</evidence>
<dbReference type="InterPro" id="IPR000719">
    <property type="entry name" value="Prot_kinase_dom"/>
</dbReference>
<comment type="caution">
    <text evidence="7">The sequence shown here is derived from an EMBL/GenBank/DDBJ whole genome shotgun (WGS) entry which is preliminary data.</text>
</comment>
<dbReference type="InterPro" id="IPR051175">
    <property type="entry name" value="CLK_kinases"/>
</dbReference>
<dbReference type="GO" id="GO:0005634">
    <property type="term" value="C:nucleus"/>
    <property type="evidence" value="ECO:0007669"/>
    <property type="project" value="TreeGrafter"/>
</dbReference>
<dbReference type="SUPFAM" id="SSF56112">
    <property type="entry name" value="Protein kinase-like (PK-like)"/>
    <property type="match status" value="1"/>
</dbReference>
<keyword evidence="3" id="KW-0547">Nucleotide-binding</keyword>
<feature type="domain" description="Protein kinase" evidence="6">
    <location>
        <begin position="1"/>
        <end position="297"/>
    </location>
</feature>
<evidence type="ECO:0000256" key="1">
    <source>
        <dbReference type="ARBA" id="ARBA00022527"/>
    </source>
</evidence>
<keyword evidence="4 7" id="KW-0418">Kinase</keyword>
<dbReference type="SMART" id="SM00220">
    <property type="entry name" value="S_TKc"/>
    <property type="match status" value="1"/>
</dbReference>
<dbReference type="GO" id="GO:0005524">
    <property type="term" value="F:ATP binding"/>
    <property type="evidence" value="ECO:0007669"/>
    <property type="project" value="UniProtKB-KW"/>
</dbReference>
<dbReference type="EMBL" id="JARJCM010000021">
    <property type="protein sequence ID" value="KAJ7040609.1"/>
    <property type="molecule type" value="Genomic_DNA"/>
</dbReference>
<evidence type="ECO:0000313" key="8">
    <source>
        <dbReference type="Proteomes" id="UP001218188"/>
    </source>
</evidence>
<evidence type="ECO:0000259" key="6">
    <source>
        <dbReference type="PROSITE" id="PS50011"/>
    </source>
</evidence>
<gene>
    <name evidence="7" type="ORF">C8F04DRAFT_1253929</name>
</gene>
<dbReference type="InterPro" id="IPR011009">
    <property type="entry name" value="Kinase-like_dom_sf"/>
</dbReference>